<proteinExistence type="predicted"/>
<dbReference type="EMBL" id="QOIP01000012">
    <property type="protein sequence ID" value="RLU16323.1"/>
    <property type="molecule type" value="Genomic_DNA"/>
</dbReference>
<gene>
    <name evidence="8" type="ORF">DMN91_012083</name>
</gene>
<feature type="domain" description="DUF1907" evidence="7">
    <location>
        <begin position="623"/>
        <end position="926"/>
    </location>
</feature>
<reference evidence="8 9" key="1">
    <citation type="journal article" date="2018" name="Genome Res.">
        <title>The genomic architecture and molecular evolution of ant odorant receptors.</title>
        <authorList>
            <person name="McKenzie S.K."/>
            <person name="Kronauer D.J.C."/>
        </authorList>
    </citation>
    <scope>NUCLEOTIDE SEQUENCE [LARGE SCALE GENOMIC DNA]</scope>
    <source>
        <strain evidence="8">Clonal line C1</strain>
    </source>
</reference>
<keyword evidence="4" id="KW-0378">Hydrolase</keyword>
<dbReference type="SUPFAM" id="SSF117856">
    <property type="entry name" value="AF0104/ALDC/Ptd012-like"/>
    <property type="match status" value="3"/>
</dbReference>
<dbReference type="GO" id="GO:0005634">
    <property type="term" value="C:nucleus"/>
    <property type="evidence" value="ECO:0007669"/>
    <property type="project" value="UniProtKB-SubCell"/>
</dbReference>
<dbReference type="InterPro" id="IPR015021">
    <property type="entry name" value="C11orf54_DUF1907"/>
</dbReference>
<name>A0A3L8D8B2_OOCBI</name>
<evidence type="ECO:0000256" key="2">
    <source>
        <dbReference type="ARBA" id="ARBA00011245"/>
    </source>
</evidence>
<evidence type="ECO:0000256" key="3">
    <source>
        <dbReference type="ARBA" id="ARBA00022723"/>
    </source>
</evidence>
<dbReference type="Proteomes" id="UP000279307">
    <property type="component" value="Chromosome 12"/>
</dbReference>
<feature type="domain" description="DUF1907" evidence="7">
    <location>
        <begin position="28"/>
        <end position="330"/>
    </location>
</feature>
<evidence type="ECO:0000259" key="7">
    <source>
        <dbReference type="SMART" id="SM01168"/>
    </source>
</evidence>
<evidence type="ECO:0000313" key="8">
    <source>
        <dbReference type="EMBL" id="RLU16323.1"/>
    </source>
</evidence>
<dbReference type="GO" id="GO:0008270">
    <property type="term" value="F:zinc ion binding"/>
    <property type="evidence" value="ECO:0007669"/>
    <property type="project" value="TreeGrafter"/>
</dbReference>
<keyword evidence="5" id="KW-0862">Zinc</keyword>
<keyword evidence="3" id="KW-0479">Metal-binding</keyword>
<protein>
    <recommendedName>
        <fullName evidence="7">DUF1907 domain-containing protein</fullName>
    </recommendedName>
</protein>
<dbReference type="GO" id="GO:0016788">
    <property type="term" value="F:hydrolase activity, acting on ester bonds"/>
    <property type="evidence" value="ECO:0007669"/>
    <property type="project" value="TreeGrafter"/>
</dbReference>
<evidence type="ECO:0000256" key="4">
    <source>
        <dbReference type="ARBA" id="ARBA00022801"/>
    </source>
</evidence>
<evidence type="ECO:0000313" key="9">
    <source>
        <dbReference type="Proteomes" id="UP000279307"/>
    </source>
</evidence>
<evidence type="ECO:0000256" key="6">
    <source>
        <dbReference type="ARBA" id="ARBA00023242"/>
    </source>
</evidence>
<organism evidence="8 9">
    <name type="scientific">Ooceraea biroi</name>
    <name type="common">Clonal raider ant</name>
    <name type="synonym">Cerapachys biroi</name>
    <dbReference type="NCBI Taxonomy" id="2015173"/>
    <lineage>
        <taxon>Eukaryota</taxon>
        <taxon>Metazoa</taxon>
        <taxon>Ecdysozoa</taxon>
        <taxon>Arthropoda</taxon>
        <taxon>Hexapoda</taxon>
        <taxon>Insecta</taxon>
        <taxon>Pterygota</taxon>
        <taxon>Neoptera</taxon>
        <taxon>Endopterygota</taxon>
        <taxon>Hymenoptera</taxon>
        <taxon>Apocrita</taxon>
        <taxon>Aculeata</taxon>
        <taxon>Formicoidea</taxon>
        <taxon>Formicidae</taxon>
        <taxon>Dorylinae</taxon>
        <taxon>Ooceraea</taxon>
    </lineage>
</organism>
<dbReference type="Pfam" id="PF08925">
    <property type="entry name" value="DUF1907"/>
    <property type="match status" value="3"/>
</dbReference>
<dbReference type="PANTHER" id="PTHR13204">
    <property type="entry name" value="PTD012 PROTEIN"/>
    <property type="match status" value="1"/>
</dbReference>
<keyword evidence="6" id="KW-0539">Nucleus</keyword>
<sequence>MAAVPETDHYQIRTIDLHVPDPTTITNVLTHALSMNFSEVAVECIDCPDLRQYRLVAPGLCGNPAILEIGSLSYLFPQARLDKKYYFKNILRQLNLTSQDNFIIGAGNHSYPPNYDHSELYANFMLSRASPTDGSMGVQNASNALWFGGKEFEELKWRYVCETNPMCAIQGNFFVSQGEPGNIFRINAVNRTGPLDFVSSIQMSLKRMRQKTDPHLIGLGGIFTTSDDNAILHHGIPGKRNATEFYTMNQVQQWLKYKTITEPIIAVGTIMSEGGYYNNICPYYTENLYTTKSHFHSKTSTVTCGHYYTDNSRITHYTGYFSFAKKLYCVDPPEQKDIQTYIQEFQTPFLTHALSMNFSEVAVECIDCPDLRQYRLVAPGLCGNPAILEIGSLSYLFPQPRLDKKYYFKNILRQLNLTSQDNFIIGAGNHSYPPNYDHSELYANFMFSPTRPAGSMDVQNKRITVWSTMENNNCMHEVCKINPLCAIQGLGGIFATFHESNLYHIMPAFSKATDLYTMNQVQQWLKYKTITEPIIAVGTIMSEGGYYNNICRNYPDVENSPSFKFHAPNISICAQLKADGHCTGIMDEDYNAAVPEEWAALPDEKESTIFDLQVPDPRTVVDVMNRRLRTDFREVTVDWIACPDLRRFGFVAPGLCGNPALFELGSLSYLLPTPRPNKTYNFRNLLGQFKLTNRHNFIIGAGKHSDPRYYDISELYANFMFSPASPTDGSMEIENDSFAVWRLRNYDWSRTLYDINPTCEIQGNFFLSEGRLGRVFKVTAHYPTGTLDFVSAIQILLPLMKNEGDPRMIGLGGIIFLNDNIPTLHHVTPSCYSLSNLHTMNQVQEWLQYKTTLEPVTAIGTIMSEGGYYKNLCPSSTENPYITKSHFHSRMPSGSGGHLYTDFVDNNYSDAYYVGFFSFAEKLYCVDPPSHQDIRTTIQEFDRPF</sequence>
<dbReference type="OrthoDB" id="7441093at2759"/>
<dbReference type="SMART" id="SM01168">
    <property type="entry name" value="DUF1907"/>
    <property type="match status" value="2"/>
</dbReference>
<accession>A0A3L8D8B2</accession>
<dbReference type="PANTHER" id="PTHR13204:SF1">
    <property type="entry name" value="ESTER HYDROLASE C11ORF54"/>
    <property type="match status" value="1"/>
</dbReference>
<comment type="subunit">
    <text evidence="2">Monomer.</text>
</comment>
<comment type="caution">
    <text evidence="8">The sequence shown here is derived from an EMBL/GenBank/DDBJ whole genome shotgun (WGS) entry which is preliminary data.</text>
</comment>
<evidence type="ECO:0000256" key="1">
    <source>
        <dbReference type="ARBA" id="ARBA00004123"/>
    </source>
</evidence>
<evidence type="ECO:0000256" key="5">
    <source>
        <dbReference type="ARBA" id="ARBA00022833"/>
    </source>
</evidence>
<comment type="subcellular location">
    <subcellularLocation>
        <location evidence="1">Nucleus</location>
    </subcellularLocation>
</comment>
<dbReference type="AlphaFoldDB" id="A0A3L8D8B2"/>